<dbReference type="AlphaFoldDB" id="A0AAW1J856"/>
<dbReference type="PANTHER" id="PTHR31236:SF2">
    <property type="entry name" value="BURP DOMAIN PROTEIN RD22"/>
    <property type="match status" value="1"/>
</dbReference>
<dbReference type="Pfam" id="PF03181">
    <property type="entry name" value="BURP"/>
    <property type="match status" value="1"/>
</dbReference>
<dbReference type="InterPro" id="IPR044816">
    <property type="entry name" value="BURP"/>
</dbReference>
<dbReference type="SMART" id="SM01045">
    <property type="entry name" value="BURP"/>
    <property type="match status" value="1"/>
</dbReference>
<feature type="chain" id="PRO_5043945952" description="BURP domain-containing protein" evidence="1">
    <location>
        <begin position="24"/>
        <end position="318"/>
    </location>
</feature>
<dbReference type="PROSITE" id="PS51277">
    <property type="entry name" value="BURP"/>
    <property type="match status" value="1"/>
</dbReference>
<keyword evidence="1" id="KW-0732">Signal</keyword>
<gene>
    <name evidence="3" type="ORF">RND81_08G163800</name>
</gene>
<proteinExistence type="predicted"/>
<feature type="domain" description="BURP" evidence="2">
    <location>
        <begin position="110"/>
        <end position="318"/>
    </location>
</feature>
<evidence type="ECO:0000313" key="3">
    <source>
        <dbReference type="EMBL" id="KAK9699264.1"/>
    </source>
</evidence>
<dbReference type="Proteomes" id="UP001443914">
    <property type="component" value="Unassembled WGS sequence"/>
</dbReference>
<dbReference type="PANTHER" id="PTHR31236">
    <property type="entry name" value="BURP DOMAIN PROTEIN USPL1-LIKE"/>
    <property type="match status" value="1"/>
</dbReference>
<evidence type="ECO:0000256" key="1">
    <source>
        <dbReference type="SAM" id="SignalP"/>
    </source>
</evidence>
<keyword evidence="4" id="KW-1185">Reference proteome</keyword>
<dbReference type="EMBL" id="JBDFQZ010000008">
    <property type="protein sequence ID" value="KAK9699264.1"/>
    <property type="molecule type" value="Genomic_DNA"/>
</dbReference>
<protein>
    <recommendedName>
        <fullName evidence="2">BURP domain-containing protein</fullName>
    </recommendedName>
</protein>
<organism evidence="3 4">
    <name type="scientific">Saponaria officinalis</name>
    <name type="common">Common soapwort</name>
    <name type="synonym">Lychnis saponaria</name>
    <dbReference type="NCBI Taxonomy" id="3572"/>
    <lineage>
        <taxon>Eukaryota</taxon>
        <taxon>Viridiplantae</taxon>
        <taxon>Streptophyta</taxon>
        <taxon>Embryophyta</taxon>
        <taxon>Tracheophyta</taxon>
        <taxon>Spermatophyta</taxon>
        <taxon>Magnoliopsida</taxon>
        <taxon>eudicotyledons</taxon>
        <taxon>Gunneridae</taxon>
        <taxon>Pentapetalae</taxon>
        <taxon>Caryophyllales</taxon>
        <taxon>Caryophyllaceae</taxon>
        <taxon>Caryophylleae</taxon>
        <taxon>Saponaria</taxon>
    </lineage>
</organism>
<evidence type="ECO:0000259" key="2">
    <source>
        <dbReference type="PROSITE" id="PS51277"/>
    </source>
</evidence>
<accession>A0AAW1J856</accession>
<reference evidence="3" key="1">
    <citation type="submission" date="2024-03" db="EMBL/GenBank/DDBJ databases">
        <title>WGS assembly of Saponaria officinalis var. Norfolk2.</title>
        <authorList>
            <person name="Jenkins J."/>
            <person name="Shu S."/>
            <person name="Grimwood J."/>
            <person name="Barry K."/>
            <person name="Goodstein D."/>
            <person name="Schmutz J."/>
            <person name="Leebens-Mack J."/>
            <person name="Osbourn A."/>
        </authorList>
    </citation>
    <scope>NUCLEOTIDE SEQUENCE [LARGE SCALE GENOMIC DNA]</scope>
    <source>
        <strain evidence="3">JIC</strain>
    </source>
</reference>
<sequence>MEFQILFLLAFALIISTWTSIYGKESPAEIYWKTNVGNDITMPKVFKDALLGSQGNKKDNNAVKTRQNFDKNVARVYAQQLVREGSGDKIRYNAVQAYAQLPTDNSVIFFFEKDLVHPGSRMKLHFLMGAQEAKFMPTQLANSITFSSTKLPQILKFFDVNPKSENAKIIEETITMCESKPIKGESKSCETSLESMVNYVKSRLGKQVKALSTEINEETKQDYTIESAQKINNEKNLVCHKMVYPYAVFYCHTLSKTDAYQVSLIDTHGKKIRAVAVCHKDTSPWSEGHIAFQLLKVKPGGAPICHFLDVDTVIWAPK</sequence>
<feature type="signal peptide" evidence="1">
    <location>
        <begin position="1"/>
        <end position="23"/>
    </location>
</feature>
<dbReference type="InterPro" id="IPR004873">
    <property type="entry name" value="BURP_dom"/>
</dbReference>
<evidence type="ECO:0000313" key="4">
    <source>
        <dbReference type="Proteomes" id="UP001443914"/>
    </source>
</evidence>
<comment type="caution">
    <text evidence="3">The sequence shown here is derived from an EMBL/GenBank/DDBJ whole genome shotgun (WGS) entry which is preliminary data.</text>
</comment>
<name>A0AAW1J856_SAPOF</name>